<reference evidence="4 5" key="1">
    <citation type="journal article" date="2018" name="Gigascience">
        <title>Genomes of trombidid mites reveal novel predicted allergens and laterally-transferred genes associated with secondary metabolism.</title>
        <authorList>
            <person name="Dong X."/>
            <person name="Chaisiri K."/>
            <person name="Xia D."/>
            <person name="Armstrong S.D."/>
            <person name="Fang Y."/>
            <person name="Donnelly M.J."/>
            <person name="Kadowaki T."/>
            <person name="McGarry J.W."/>
            <person name="Darby A.C."/>
            <person name="Makepeace B.L."/>
        </authorList>
    </citation>
    <scope>NUCLEOTIDE SEQUENCE [LARGE SCALE GENOMIC DNA]</scope>
    <source>
        <strain evidence="4">UoL-UT</strain>
    </source>
</reference>
<dbReference type="VEuPathDB" id="VectorBase:LDEU009605"/>
<dbReference type="AlphaFoldDB" id="A0A443S4M0"/>
<evidence type="ECO:0000259" key="3">
    <source>
        <dbReference type="Pfam" id="PF13639"/>
    </source>
</evidence>
<dbReference type="Proteomes" id="UP000288716">
    <property type="component" value="Unassembled WGS sequence"/>
</dbReference>
<protein>
    <recommendedName>
        <fullName evidence="3">RING-type domain-containing protein</fullName>
    </recommendedName>
</protein>
<dbReference type="GO" id="GO:0008270">
    <property type="term" value="F:zinc ion binding"/>
    <property type="evidence" value="ECO:0007669"/>
    <property type="project" value="UniProtKB-KW"/>
</dbReference>
<feature type="domain" description="RING-type" evidence="3">
    <location>
        <begin position="12"/>
        <end position="44"/>
    </location>
</feature>
<keyword evidence="1" id="KW-0863">Zinc-finger</keyword>
<dbReference type="Pfam" id="PF13639">
    <property type="entry name" value="zf-RING_2"/>
    <property type="match status" value="1"/>
</dbReference>
<dbReference type="Gene3D" id="3.30.40.10">
    <property type="entry name" value="Zinc/RING finger domain, C3HC4 (zinc finger)"/>
    <property type="match status" value="1"/>
</dbReference>
<dbReference type="InterPro" id="IPR013083">
    <property type="entry name" value="Znf_RING/FYVE/PHD"/>
</dbReference>
<comment type="caution">
    <text evidence="4">The sequence shown here is derived from an EMBL/GenBank/DDBJ whole genome shotgun (WGS) entry which is preliminary data.</text>
</comment>
<dbReference type="SUPFAM" id="SSF57850">
    <property type="entry name" value="RING/U-box"/>
    <property type="match status" value="1"/>
</dbReference>
<evidence type="ECO:0000313" key="4">
    <source>
        <dbReference type="EMBL" id="RWS22435.1"/>
    </source>
</evidence>
<dbReference type="EMBL" id="NCKV01008812">
    <property type="protein sequence ID" value="RWS22435.1"/>
    <property type="molecule type" value="Genomic_DNA"/>
</dbReference>
<name>A0A443S4M0_9ACAR</name>
<dbReference type="OrthoDB" id="3365801at2759"/>
<proteinExistence type="predicted"/>
<keyword evidence="1" id="KW-0479">Metal-binding</keyword>
<sequence length="75" mass="8833">MSNVDEYDTLNKIQYVKFDQCEHMYHMECAISWMKQQLNCPTCRAPSTSVIDEKGNQIYIAIKDDDLRSSFYQAE</sequence>
<evidence type="ECO:0000256" key="1">
    <source>
        <dbReference type="ARBA" id="ARBA00022771"/>
    </source>
</evidence>
<keyword evidence="5" id="KW-1185">Reference proteome</keyword>
<keyword evidence="2" id="KW-0862">Zinc</keyword>
<gene>
    <name evidence="4" type="ORF">B4U80_14034</name>
</gene>
<dbReference type="InterPro" id="IPR001841">
    <property type="entry name" value="Znf_RING"/>
</dbReference>
<evidence type="ECO:0000256" key="2">
    <source>
        <dbReference type="ARBA" id="ARBA00022833"/>
    </source>
</evidence>
<accession>A0A443S4M0</accession>
<evidence type="ECO:0000313" key="5">
    <source>
        <dbReference type="Proteomes" id="UP000288716"/>
    </source>
</evidence>
<organism evidence="4 5">
    <name type="scientific">Leptotrombidium deliense</name>
    <dbReference type="NCBI Taxonomy" id="299467"/>
    <lineage>
        <taxon>Eukaryota</taxon>
        <taxon>Metazoa</taxon>
        <taxon>Ecdysozoa</taxon>
        <taxon>Arthropoda</taxon>
        <taxon>Chelicerata</taxon>
        <taxon>Arachnida</taxon>
        <taxon>Acari</taxon>
        <taxon>Acariformes</taxon>
        <taxon>Trombidiformes</taxon>
        <taxon>Prostigmata</taxon>
        <taxon>Anystina</taxon>
        <taxon>Parasitengona</taxon>
        <taxon>Trombiculoidea</taxon>
        <taxon>Trombiculidae</taxon>
        <taxon>Leptotrombidium</taxon>
    </lineage>
</organism>